<accession>A0A9N9MEP9</accession>
<dbReference type="PANTHER" id="PTHR12360">
    <property type="entry name" value="NUCLEAR TRANSCRIPTION FACTOR, X-BOX BINDING 1 NFX1"/>
    <property type="match status" value="1"/>
</dbReference>
<protein>
    <recommendedName>
        <fullName evidence="10">PHD-type domain-containing protein</fullName>
    </recommendedName>
</protein>
<sequence length="849" mass="95456">MSTTKLNPWTKNNPPKVKKTPQKLKNLGGTSSSGESKFKEAQVKLQSAVQKHIKDYESSSEEEDLDSAGTLLDSILKQYNDTGGTNDQTIKTQSFIQESFLSGANTCLICISRVKRDDKIWNCSNCFGAFHLGCIQRWSKDTVMQQKQRLEDQTAPLAKRLCWCCPKCRSEYFPEQNPTKYICFCGKTQDPKYQPFLVPHSCGELCRKDLLPKCGHKCLLLCHPGPCPPCPVTVSASCFCGTQPPTTRRCHNRGWSCGNPCGKILSCDKHTCSDPCHSRECKPCAKKSVQKCMCGSQQKLRDCATPIWQCEKVCSKLLDCGNHKCQEVCHAGVCDSCPLTRPRSCPCTKTVYNLPCTEETPTCGSTCDKILECGLHTCNYRCHKDKCGQCLEIVTKACRCGQHSKEIQCCKPFLCESKCKNARDCNKHPCNRKCCDGNCPPCEKPCGSTLQCGNHKCASVCHRGLCYPCQQTKEVACRCGATKITVPCGRKHKIKPPRCTKLCRIPPDCHHEQRDNHRCHFNDCPPCKQVCNKTRTSCQHRCSAVCHSAVLVKIEAQKASMPWERSSPKVEKVNQPCPDCEVPVKVTCLGGHETADWPCHKAKPTSCGRPCGRLLGCTNHTCTLPCHQEENLEAGANCETCENPCTKPRPEGCTHSCPKPCHSGDCPPCKQMLRIKCHCGLTQPYISCSDWLNLDKREQLQSCGNQCPKNYICGHRCKSFCHSGDCPNADLCKKKTKVSCKCKRFKKEFPCEIVRKGLAVIECDDYCLRKQEADILKKQFEDERRQKEEAIKNQKELEQFEKKFNGKKKNKDKKMYEMEEDRGFVRRYWVLLMSGFLIVTAVVVYQAIG</sequence>
<dbReference type="GO" id="GO:0000981">
    <property type="term" value="F:DNA-binding transcription factor activity, RNA polymerase II-specific"/>
    <property type="evidence" value="ECO:0007669"/>
    <property type="project" value="TreeGrafter"/>
</dbReference>
<comment type="similarity">
    <text evidence="1">Belongs to the NFX1 family.</text>
</comment>
<dbReference type="PANTHER" id="PTHR12360:SF1">
    <property type="entry name" value="NF-X1-TYPE ZINC FINGER PROTEIN NFXL1"/>
    <property type="match status" value="1"/>
</dbReference>
<dbReference type="PROSITE" id="PS50016">
    <property type="entry name" value="ZF_PHD_2"/>
    <property type="match status" value="1"/>
</dbReference>
<dbReference type="GO" id="GO:0000977">
    <property type="term" value="F:RNA polymerase II transcription regulatory region sequence-specific DNA binding"/>
    <property type="evidence" value="ECO:0007669"/>
    <property type="project" value="TreeGrafter"/>
</dbReference>
<evidence type="ECO:0000256" key="5">
    <source>
        <dbReference type="ARBA" id="ARBA00022833"/>
    </source>
</evidence>
<dbReference type="AlphaFoldDB" id="A0A9N9MEP9"/>
<dbReference type="InterPro" id="IPR034078">
    <property type="entry name" value="NFX1_fam"/>
</dbReference>
<evidence type="ECO:0000313" key="11">
    <source>
        <dbReference type="EMBL" id="CAG9761630.1"/>
    </source>
</evidence>
<evidence type="ECO:0000256" key="2">
    <source>
        <dbReference type="ARBA" id="ARBA00022723"/>
    </source>
</evidence>
<keyword evidence="7" id="KW-0175">Coiled coil</keyword>
<feature type="transmembrane region" description="Helical" evidence="9">
    <location>
        <begin position="828"/>
        <end position="848"/>
    </location>
</feature>
<dbReference type="OrthoDB" id="536399at2759"/>
<evidence type="ECO:0000313" key="12">
    <source>
        <dbReference type="Proteomes" id="UP001152799"/>
    </source>
</evidence>
<reference evidence="11" key="1">
    <citation type="submission" date="2022-01" db="EMBL/GenBank/DDBJ databases">
        <authorList>
            <person name="King R."/>
        </authorList>
    </citation>
    <scope>NUCLEOTIDE SEQUENCE</scope>
</reference>
<feature type="coiled-coil region" evidence="7">
    <location>
        <begin position="770"/>
        <end position="803"/>
    </location>
</feature>
<proteinExistence type="inferred from homology"/>
<gene>
    <name evidence="11" type="ORF">CEUTPL_LOCUS2327</name>
</gene>
<organism evidence="11 12">
    <name type="scientific">Ceutorhynchus assimilis</name>
    <name type="common">cabbage seed weevil</name>
    <dbReference type="NCBI Taxonomy" id="467358"/>
    <lineage>
        <taxon>Eukaryota</taxon>
        <taxon>Metazoa</taxon>
        <taxon>Ecdysozoa</taxon>
        <taxon>Arthropoda</taxon>
        <taxon>Hexapoda</taxon>
        <taxon>Insecta</taxon>
        <taxon>Pterygota</taxon>
        <taxon>Neoptera</taxon>
        <taxon>Endopterygota</taxon>
        <taxon>Coleoptera</taxon>
        <taxon>Polyphaga</taxon>
        <taxon>Cucujiformia</taxon>
        <taxon>Curculionidae</taxon>
        <taxon>Ceutorhynchinae</taxon>
        <taxon>Ceutorhynchus</taxon>
    </lineage>
</organism>
<dbReference type="Proteomes" id="UP001152799">
    <property type="component" value="Chromosome 10"/>
</dbReference>
<dbReference type="GO" id="GO:0005634">
    <property type="term" value="C:nucleus"/>
    <property type="evidence" value="ECO:0007669"/>
    <property type="project" value="InterPro"/>
</dbReference>
<keyword evidence="9" id="KW-1133">Transmembrane helix</keyword>
<dbReference type="GO" id="GO:0008270">
    <property type="term" value="F:zinc ion binding"/>
    <property type="evidence" value="ECO:0007669"/>
    <property type="project" value="UniProtKB-KW"/>
</dbReference>
<dbReference type="InterPro" id="IPR019787">
    <property type="entry name" value="Znf_PHD-finger"/>
</dbReference>
<keyword evidence="9" id="KW-0472">Membrane</keyword>
<evidence type="ECO:0000256" key="6">
    <source>
        <dbReference type="PROSITE-ProRule" id="PRU00146"/>
    </source>
</evidence>
<evidence type="ECO:0000256" key="4">
    <source>
        <dbReference type="ARBA" id="ARBA00022771"/>
    </source>
</evidence>
<keyword evidence="5" id="KW-0862">Zinc</keyword>
<keyword evidence="3" id="KW-0677">Repeat</keyword>
<keyword evidence="12" id="KW-1185">Reference proteome</keyword>
<dbReference type="SMART" id="SM00438">
    <property type="entry name" value="ZnF_NFX"/>
    <property type="match status" value="11"/>
</dbReference>
<dbReference type="SUPFAM" id="SSF57850">
    <property type="entry name" value="RING/U-box"/>
    <property type="match status" value="1"/>
</dbReference>
<feature type="region of interest" description="Disordered" evidence="8">
    <location>
        <begin position="1"/>
        <end position="39"/>
    </location>
</feature>
<name>A0A9N9MEP9_9CUCU</name>
<evidence type="ECO:0000256" key="3">
    <source>
        <dbReference type="ARBA" id="ARBA00022737"/>
    </source>
</evidence>
<keyword evidence="4 6" id="KW-0863">Zinc-finger</keyword>
<dbReference type="CDD" id="cd06008">
    <property type="entry name" value="NF-X1-zinc-finger"/>
    <property type="match status" value="5"/>
</dbReference>
<evidence type="ECO:0000256" key="9">
    <source>
        <dbReference type="SAM" id="Phobius"/>
    </source>
</evidence>
<evidence type="ECO:0000256" key="1">
    <source>
        <dbReference type="ARBA" id="ARBA00007269"/>
    </source>
</evidence>
<evidence type="ECO:0000256" key="8">
    <source>
        <dbReference type="SAM" id="MobiDB-lite"/>
    </source>
</evidence>
<feature type="domain" description="PHD-type" evidence="10">
    <location>
        <begin position="104"/>
        <end position="171"/>
    </location>
</feature>
<keyword evidence="9" id="KW-0812">Transmembrane</keyword>
<dbReference type="InterPro" id="IPR000967">
    <property type="entry name" value="Znf_NFX1"/>
</dbReference>
<dbReference type="CDD" id="cd16697">
    <property type="entry name" value="RING-CH-C4HC3_NFXL1"/>
    <property type="match status" value="1"/>
</dbReference>
<dbReference type="Pfam" id="PF01422">
    <property type="entry name" value="zf-NF-X1"/>
    <property type="match status" value="11"/>
</dbReference>
<evidence type="ECO:0000259" key="10">
    <source>
        <dbReference type="PROSITE" id="PS50016"/>
    </source>
</evidence>
<dbReference type="EMBL" id="OU892286">
    <property type="protein sequence ID" value="CAG9761630.1"/>
    <property type="molecule type" value="Genomic_DNA"/>
</dbReference>
<keyword evidence="2" id="KW-0479">Metal-binding</keyword>
<evidence type="ECO:0000256" key="7">
    <source>
        <dbReference type="SAM" id="Coils"/>
    </source>
</evidence>